<feature type="region of interest" description="Disordered" evidence="12">
    <location>
        <begin position="173"/>
        <end position="236"/>
    </location>
</feature>
<dbReference type="GO" id="GO:0017005">
    <property type="term" value="F:3'-tyrosyl-DNA phosphodiesterase activity"/>
    <property type="evidence" value="ECO:0007669"/>
    <property type="project" value="TreeGrafter"/>
</dbReference>
<evidence type="ECO:0000256" key="12">
    <source>
        <dbReference type="SAM" id="MobiDB-lite"/>
    </source>
</evidence>
<feature type="compositionally biased region" description="Basic and acidic residues" evidence="12">
    <location>
        <begin position="190"/>
        <end position="213"/>
    </location>
</feature>
<keyword evidence="4" id="KW-0227">DNA damage</keyword>
<dbReference type="GO" id="GO:0003697">
    <property type="term" value="F:single-stranded DNA binding"/>
    <property type="evidence" value="ECO:0007669"/>
    <property type="project" value="TreeGrafter"/>
</dbReference>
<evidence type="ECO:0000256" key="11">
    <source>
        <dbReference type="PIRSR" id="PIRSR610347-3"/>
    </source>
</evidence>
<evidence type="ECO:0000256" key="10">
    <source>
        <dbReference type="PIRSR" id="PIRSR610347-2"/>
    </source>
</evidence>
<comment type="caution">
    <text evidence="13">The sequence shown here is derived from an EMBL/GenBank/DDBJ whole genome shotgun (WGS) entry which is preliminary data.</text>
</comment>
<keyword evidence="14" id="KW-1185">Reference proteome</keyword>
<dbReference type="PANTHER" id="PTHR12415:SF0">
    <property type="entry name" value="TYROSYL-DNA PHOSPHODIESTERASE 1"/>
    <property type="match status" value="1"/>
</dbReference>
<name>A0AAD3H1Q5_9STRA</name>
<dbReference type="InterPro" id="IPR010347">
    <property type="entry name" value="Tdp1"/>
</dbReference>
<feature type="binding site" evidence="10">
    <location>
        <position position="341"/>
    </location>
    <ligand>
        <name>substrate</name>
    </ligand>
</feature>
<reference evidence="13 14" key="1">
    <citation type="journal article" date="2021" name="Sci. Rep.">
        <title>The genome of the diatom Chaetoceros tenuissimus carries an ancient integrated fragment of an extant virus.</title>
        <authorList>
            <person name="Hongo Y."/>
            <person name="Kimura K."/>
            <person name="Takaki Y."/>
            <person name="Yoshida Y."/>
            <person name="Baba S."/>
            <person name="Kobayashi G."/>
            <person name="Nagasaki K."/>
            <person name="Hano T."/>
            <person name="Tomaru Y."/>
        </authorList>
    </citation>
    <scope>NUCLEOTIDE SEQUENCE [LARGE SCALE GENOMIC DNA]</scope>
    <source>
        <strain evidence="13 14">NIES-3715</strain>
    </source>
</reference>
<proteinExistence type="inferred from homology"/>
<evidence type="ECO:0000256" key="6">
    <source>
        <dbReference type="ARBA" id="ARBA00022839"/>
    </source>
</evidence>
<dbReference type="SUPFAM" id="SSF56024">
    <property type="entry name" value="Phospholipase D/nuclease"/>
    <property type="match status" value="2"/>
</dbReference>
<keyword evidence="3" id="KW-0540">Nuclease</keyword>
<feature type="active site" description="Nucleophile" evidence="9">
    <location>
        <position position="339"/>
    </location>
</feature>
<evidence type="ECO:0000313" key="14">
    <source>
        <dbReference type="Proteomes" id="UP001054902"/>
    </source>
</evidence>
<dbReference type="Proteomes" id="UP001054902">
    <property type="component" value="Unassembled WGS sequence"/>
</dbReference>
<accession>A0AAD3H1Q5</accession>
<evidence type="ECO:0000256" key="9">
    <source>
        <dbReference type="PIRSR" id="PIRSR610347-1"/>
    </source>
</evidence>
<dbReference type="Gene3D" id="3.30.870.10">
    <property type="entry name" value="Endonuclease Chain A"/>
    <property type="match status" value="2"/>
</dbReference>
<evidence type="ECO:0000256" key="5">
    <source>
        <dbReference type="ARBA" id="ARBA00022801"/>
    </source>
</evidence>
<protein>
    <recommendedName>
        <fullName evidence="15">Tyrosyl-DNA phosphodiesterase</fullName>
    </recommendedName>
</protein>
<evidence type="ECO:0000256" key="2">
    <source>
        <dbReference type="ARBA" id="ARBA00010205"/>
    </source>
</evidence>
<feature type="binding site" evidence="10">
    <location>
        <position position="620"/>
    </location>
    <ligand>
        <name>substrate</name>
    </ligand>
</feature>
<keyword evidence="6" id="KW-0269">Exonuclease</keyword>
<evidence type="ECO:0000256" key="4">
    <source>
        <dbReference type="ARBA" id="ARBA00022763"/>
    </source>
</evidence>
<organism evidence="13 14">
    <name type="scientific">Chaetoceros tenuissimus</name>
    <dbReference type="NCBI Taxonomy" id="426638"/>
    <lineage>
        <taxon>Eukaryota</taxon>
        <taxon>Sar</taxon>
        <taxon>Stramenopiles</taxon>
        <taxon>Ochrophyta</taxon>
        <taxon>Bacillariophyta</taxon>
        <taxon>Coscinodiscophyceae</taxon>
        <taxon>Chaetocerotophycidae</taxon>
        <taxon>Chaetocerotales</taxon>
        <taxon>Chaetocerotaceae</taxon>
        <taxon>Chaetoceros</taxon>
    </lineage>
</organism>
<dbReference type="Pfam" id="PF06087">
    <property type="entry name" value="Tyr-DNA_phospho"/>
    <property type="match status" value="1"/>
</dbReference>
<evidence type="ECO:0008006" key="15">
    <source>
        <dbReference type="Google" id="ProtNLM"/>
    </source>
</evidence>
<feature type="site" description="Interaction with DNA" evidence="11">
    <location>
        <position position="647"/>
    </location>
</feature>
<evidence type="ECO:0000256" key="8">
    <source>
        <dbReference type="ARBA" id="ARBA00023242"/>
    </source>
</evidence>
<dbReference type="AlphaFoldDB" id="A0AAD3H1Q5"/>
<comment type="subcellular location">
    <subcellularLocation>
        <location evidence="1">Nucleus</location>
    </subcellularLocation>
</comment>
<evidence type="ECO:0000256" key="3">
    <source>
        <dbReference type="ARBA" id="ARBA00022722"/>
    </source>
</evidence>
<dbReference type="GO" id="GO:0006281">
    <property type="term" value="P:DNA repair"/>
    <property type="evidence" value="ECO:0007669"/>
    <property type="project" value="UniProtKB-KW"/>
</dbReference>
<dbReference type="GO" id="GO:0005634">
    <property type="term" value="C:nucleus"/>
    <property type="evidence" value="ECO:0007669"/>
    <property type="project" value="UniProtKB-SubCell"/>
</dbReference>
<feature type="active site" description="Proton donor/acceptor" evidence="9">
    <location>
        <position position="618"/>
    </location>
</feature>
<keyword evidence="7" id="KW-0234">DNA repair</keyword>
<evidence type="ECO:0000256" key="7">
    <source>
        <dbReference type="ARBA" id="ARBA00023204"/>
    </source>
</evidence>
<keyword evidence="8" id="KW-0539">Nucleus</keyword>
<keyword evidence="5" id="KW-0378">Hydrolase</keyword>
<evidence type="ECO:0000256" key="1">
    <source>
        <dbReference type="ARBA" id="ARBA00004123"/>
    </source>
</evidence>
<dbReference type="GO" id="GO:0004527">
    <property type="term" value="F:exonuclease activity"/>
    <property type="evidence" value="ECO:0007669"/>
    <property type="project" value="UniProtKB-KW"/>
</dbReference>
<feature type="region of interest" description="Disordered" evidence="12">
    <location>
        <begin position="117"/>
        <end position="138"/>
    </location>
</feature>
<gene>
    <name evidence="13" type="ORF">CTEN210_03143</name>
</gene>
<evidence type="ECO:0000313" key="13">
    <source>
        <dbReference type="EMBL" id="GFH46669.1"/>
    </source>
</evidence>
<comment type="similarity">
    <text evidence="2">Belongs to the tyrosyl-DNA phosphodiesterase family.</text>
</comment>
<sequence>MPPTEEKYLSTVPSITIGNETFYSDRFYLNAPTGLSYYDPDIIQKENASRCKCQHAPPLFDRNKLINSLDLKAAIIGTYTLSRSYMLNDLKKLFAKGPDGTSEVPVLVLHGKGFKREEATEDGQETIGHFPNEKAQKEDEELRKLYQIFMKEQESKRENKREIEIIDLLSDSDDDYSTEESSPNKKFKMHDKSLDSIKEEKKEDCTNERRDTTTSESDETMKNAGNSSKSSNNFPKRIKKEALLNEQKEEESDPFGTNVYFSMVDTFYLPQGYTYNEKDIEKKAVAECKNVGDSSDPFVIDDSDDETVSEECIDSSTNALEGLNSDIIKQRKWMAGVQHPKYMILFEKSGSVVVVVSSSNLTKQKPVDGSWIQRFEAAPTANSKENTTIEDIRERCDGSDFGYILADFLQKQSEAVQENDILPIQFLRRYIGGRFDSIQDFRRKWKFEESCVHLVSTVPGYFPGGKGTKHLARVANGGLRILYGPQRVSDILTRLSTNCHEGAWLPQTIFSTKDRLILQQTSIGAKWTSEDTKDLVQQYMVPTRDLNLLENIDILWPSMTYMDKISQEHRKYNPRDSGHFVFLHSSALNKTDDDICTQLKQYEDEEVCGPIPYHLTPHIKTYSRLLHRDDYQEDSLAWSMLTSACFSRGAQGKTVKKNTSFHSEDEQSYSNFELGILFVSRIQNQSSTNRLYTSFRRECTCEKSKKPHPLEQTSSPNIIPLPFPFKMMSSAYQMDPSEPTFCQTPFFHEMTEDSLTNGNCAYTPFGSWCRDRLFNK</sequence>
<dbReference type="EMBL" id="BLLK01000022">
    <property type="protein sequence ID" value="GFH46669.1"/>
    <property type="molecule type" value="Genomic_DNA"/>
</dbReference>
<dbReference type="GO" id="GO:0003690">
    <property type="term" value="F:double-stranded DNA binding"/>
    <property type="evidence" value="ECO:0007669"/>
    <property type="project" value="TreeGrafter"/>
</dbReference>
<dbReference type="PANTHER" id="PTHR12415">
    <property type="entry name" value="TYROSYL-DNA PHOSPHODIESTERASE 1"/>
    <property type="match status" value="1"/>
</dbReference>
<feature type="compositionally biased region" description="Low complexity" evidence="12">
    <location>
        <begin position="222"/>
        <end position="233"/>
    </location>
</feature>